<dbReference type="GO" id="GO:0005507">
    <property type="term" value="F:copper ion binding"/>
    <property type="evidence" value="ECO:0007669"/>
    <property type="project" value="InterPro"/>
</dbReference>
<evidence type="ECO:0000256" key="1">
    <source>
        <dbReference type="ARBA" id="ARBA00000349"/>
    </source>
</evidence>
<feature type="domain" description="Plastocyanin-like" evidence="17">
    <location>
        <begin position="483"/>
        <end position="607"/>
    </location>
</feature>
<dbReference type="OrthoDB" id="2121828at2759"/>
<accession>A0A1L7WQ31</accession>
<evidence type="ECO:0000259" key="18">
    <source>
        <dbReference type="Pfam" id="PF07732"/>
    </source>
</evidence>
<name>A0A1L7WQ31_9HELO</name>
<dbReference type="InterPro" id="IPR001117">
    <property type="entry name" value="Cu-oxidase_2nd"/>
</dbReference>
<comment type="similarity">
    <text evidence="5">Belongs to the multicopper oxidase family.</text>
</comment>
<dbReference type="InterPro" id="IPR008972">
    <property type="entry name" value="Cupredoxin"/>
</dbReference>
<evidence type="ECO:0000256" key="4">
    <source>
        <dbReference type="ARBA" id="ARBA00004613"/>
    </source>
</evidence>
<evidence type="ECO:0000259" key="16">
    <source>
        <dbReference type="Pfam" id="PF00394"/>
    </source>
</evidence>
<keyword evidence="12" id="KW-0325">Glycoprotein</keyword>
<gene>
    <name evidence="19" type="ORF">PAC_04762</name>
</gene>
<evidence type="ECO:0000256" key="15">
    <source>
        <dbReference type="SAM" id="SignalP"/>
    </source>
</evidence>
<dbReference type="PANTHER" id="PTHR11709">
    <property type="entry name" value="MULTI-COPPER OXIDASE"/>
    <property type="match status" value="1"/>
</dbReference>
<keyword evidence="13" id="KW-0439">Lignin degradation</keyword>
<sequence>MLFLKYGLATFFTLVLTASAGVIVDRDASPFDGIAVDARAVKKTTSTSSSAKKTTTSSSSKTSSTSEVSTTSSIKSSSSSVSSTKTSSSSSSSTSLVADSSCTNGPFTRQCWGNGFSIATDYDTAWPVTGNTVSYTLTITNTTMAPDGTERLVMAINGQYPGPTLHARQWASSPLLLENSKLIACSTSMHWHGIRQMNSGNMDGTNGVTECPIPPGGFRTYTFLLTQFGSSWYHSHHSAQYGDGVLGPIVIAGPATSNYDIDLGAMPITDWYYQTAFQKSVLAAIPGPPPVADNGLINGTMLNPSGSGGAYNKVTLTSGKKYRLRLINTSVDNHFRVSLDNHNLTVIQADFVPTQPYVAEWIFLGIGERYDVIIDANQAVDNYWFRAEVMTACGANNNNGNIMSIFSYTGAADTNPTSTGTTAPQNCNDESGLIPYVVKNVDSTNFLTEYEELDVLLDIGTASNGQSVAQWNVNGSVIDVDWEDPTLKYVEDGNTTFATDLNLIQLPEANKLHFWIIQAIAGTIATVPHPIHLHGHDFYLLGSGTGTFSDPTSLQYSNPPRRDVAMLPAGGWLVLAFETNNPGAWLMHCHIAWHVGEGLAVQFLERASEIESTFSLGSIGSQCEAWDDWYATSYYKKDDSGL</sequence>
<dbReference type="InterPro" id="IPR033138">
    <property type="entry name" value="Cu_oxidase_CS"/>
</dbReference>
<keyword evidence="11" id="KW-0186">Copper</keyword>
<dbReference type="PROSITE" id="PS00079">
    <property type="entry name" value="MULTICOPPER_OXIDASE1"/>
    <property type="match status" value="1"/>
</dbReference>
<dbReference type="PROSITE" id="PS00080">
    <property type="entry name" value="MULTICOPPER_OXIDASE2"/>
    <property type="match status" value="1"/>
</dbReference>
<reference evidence="19 20" key="1">
    <citation type="submission" date="2016-03" db="EMBL/GenBank/DDBJ databases">
        <authorList>
            <person name="Ploux O."/>
        </authorList>
    </citation>
    <scope>NUCLEOTIDE SEQUENCE [LARGE SCALE GENOMIC DNA]</scope>
    <source>
        <strain evidence="19 20">UAMH 11012</strain>
    </source>
</reference>
<dbReference type="STRING" id="576137.A0A1L7WQ31"/>
<dbReference type="FunFam" id="2.60.40.420:FF:000046">
    <property type="entry name" value="Multicopper oxidase"/>
    <property type="match status" value="1"/>
</dbReference>
<dbReference type="InterPro" id="IPR011707">
    <property type="entry name" value="Cu-oxidase-like_N"/>
</dbReference>
<dbReference type="Gene3D" id="2.60.40.420">
    <property type="entry name" value="Cupredoxins - blue copper proteins"/>
    <property type="match status" value="3"/>
</dbReference>
<evidence type="ECO:0000259" key="17">
    <source>
        <dbReference type="Pfam" id="PF07731"/>
    </source>
</evidence>
<dbReference type="EMBL" id="FJOG01000005">
    <property type="protein sequence ID" value="CZR54878.1"/>
    <property type="molecule type" value="Genomic_DNA"/>
</dbReference>
<dbReference type="GO" id="GO:0005576">
    <property type="term" value="C:extracellular region"/>
    <property type="evidence" value="ECO:0007669"/>
    <property type="project" value="UniProtKB-SubCell"/>
</dbReference>
<keyword evidence="8" id="KW-0479">Metal-binding</keyword>
<feature type="domain" description="Plastocyanin-like" evidence="18">
    <location>
        <begin position="139"/>
        <end position="254"/>
    </location>
</feature>
<dbReference type="InterPro" id="IPR011706">
    <property type="entry name" value="Cu-oxidase_C"/>
</dbReference>
<keyword evidence="9" id="KW-0677">Repeat</keyword>
<feature type="region of interest" description="Disordered" evidence="14">
    <location>
        <begin position="47"/>
        <end position="101"/>
    </location>
</feature>
<feature type="signal peptide" evidence="15">
    <location>
        <begin position="1"/>
        <end position="20"/>
    </location>
</feature>
<evidence type="ECO:0000256" key="11">
    <source>
        <dbReference type="ARBA" id="ARBA00023008"/>
    </source>
</evidence>
<evidence type="ECO:0000256" key="8">
    <source>
        <dbReference type="ARBA" id="ARBA00022723"/>
    </source>
</evidence>
<dbReference type="InterPro" id="IPR045087">
    <property type="entry name" value="Cu-oxidase_fam"/>
</dbReference>
<evidence type="ECO:0000256" key="10">
    <source>
        <dbReference type="ARBA" id="ARBA00023002"/>
    </source>
</evidence>
<dbReference type="EC" id="1.10.3.2" evidence="6"/>
<protein>
    <recommendedName>
        <fullName evidence="6">laccase</fullName>
        <ecNumber evidence="6">1.10.3.2</ecNumber>
    </recommendedName>
</protein>
<evidence type="ECO:0000313" key="20">
    <source>
        <dbReference type="Proteomes" id="UP000184330"/>
    </source>
</evidence>
<dbReference type="AlphaFoldDB" id="A0A1L7WQ31"/>
<evidence type="ECO:0000256" key="14">
    <source>
        <dbReference type="SAM" id="MobiDB-lite"/>
    </source>
</evidence>
<keyword evidence="15" id="KW-0732">Signal</keyword>
<dbReference type="CDD" id="cd13880">
    <property type="entry name" value="CuRO_2_MaLCC_like"/>
    <property type="match status" value="1"/>
</dbReference>
<keyword evidence="10" id="KW-0560">Oxidoreductase</keyword>
<evidence type="ECO:0000256" key="2">
    <source>
        <dbReference type="ARBA" id="ARBA00001935"/>
    </source>
</evidence>
<evidence type="ECO:0000256" key="13">
    <source>
        <dbReference type="ARBA" id="ARBA00023185"/>
    </source>
</evidence>
<dbReference type="PANTHER" id="PTHR11709:SF87">
    <property type="entry name" value="LACCASE"/>
    <property type="match status" value="1"/>
</dbReference>
<dbReference type="Pfam" id="PF00394">
    <property type="entry name" value="Cu-oxidase"/>
    <property type="match status" value="1"/>
</dbReference>
<comment type="subcellular location">
    <subcellularLocation>
        <location evidence="4">Secreted</location>
    </subcellularLocation>
</comment>
<dbReference type="GO" id="GO:0046274">
    <property type="term" value="P:lignin catabolic process"/>
    <property type="evidence" value="ECO:0007669"/>
    <property type="project" value="UniProtKB-KW"/>
</dbReference>
<evidence type="ECO:0000256" key="6">
    <source>
        <dbReference type="ARBA" id="ARBA00012297"/>
    </source>
</evidence>
<dbReference type="Pfam" id="PF07731">
    <property type="entry name" value="Cu-oxidase_2"/>
    <property type="match status" value="1"/>
</dbReference>
<dbReference type="SUPFAM" id="SSF49503">
    <property type="entry name" value="Cupredoxins"/>
    <property type="match status" value="3"/>
</dbReference>
<evidence type="ECO:0000256" key="7">
    <source>
        <dbReference type="ARBA" id="ARBA00022525"/>
    </source>
</evidence>
<organism evidence="19 20">
    <name type="scientific">Phialocephala subalpina</name>
    <dbReference type="NCBI Taxonomy" id="576137"/>
    <lineage>
        <taxon>Eukaryota</taxon>
        <taxon>Fungi</taxon>
        <taxon>Dikarya</taxon>
        <taxon>Ascomycota</taxon>
        <taxon>Pezizomycotina</taxon>
        <taxon>Leotiomycetes</taxon>
        <taxon>Helotiales</taxon>
        <taxon>Mollisiaceae</taxon>
        <taxon>Phialocephala</taxon>
        <taxon>Phialocephala fortinii species complex</taxon>
    </lineage>
</organism>
<comment type="function">
    <text evidence="3">Lignin degradation and detoxification of lignin-derived products.</text>
</comment>
<dbReference type="Proteomes" id="UP000184330">
    <property type="component" value="Unassembled WGS sequence"/>
</dbReference>
<evidence type="ECO:0000256" key="3">
    <source>
        <dbReference type="ARBA" id="ARBA00002075"/>
    </source>
</evidence>
<comment type="catalytic activity">
    <reaction evidence="1">
        <text>4 hydroquinone + O2 = 4 benzosemiquinone + 2 H2O</text>
        <dbReference type="Rhea" id="RHEA:11276"/>
        <dbReference type="ChEBI" id="CHEBI:15377"/>
        <dbReference type="ChEBI" id="CHEBI:15379"/>
        <dbReference type="ChEBI" id="CHEBI:17594"/>
        <dbReference type="ChEBI" id="CHEBI:17977"/>
        <dbReference type="EC" id="1.10.3.2"/>
    </reaction>
</comment>
<evidence type="ECO:0000256" key="9">
    <source>
        <dbReference type="ARBA" id="ARBA00022737"/>
    </source>
</evidence>
<dbReference type="InterPro" id="IPR002355">
    <property type="entry name" value="Cu_oxidase_Cu_BS"/>
</dbReference>
<dbReference type="Pfam" id="PF07732">
    <property type="entry name" value="Cu-oxidase_3"/>
    <property type="match status" value="1"/>
</dbReference>
<keyword evidence="20" id="KW-1185">Reference proteome</keyword>
<dbReference type="FunFam" id="2.60.40.420:FF:000038">
    <property type="entry name" value="Extracellular dihydrogeodin oxidase/laccase"/>
    <property type="match status" value="1"/>
</dbReference>
<comment type="cofactor">
    <cofactor evidence="2">
        <name>Cu cation</name>
        <dbReference type="ChEBI" id="CHEBI:23378"/>
    </cofactor>
</comment>
<feature type="chain" id="PRO_5012205511" description="laccase" evidence="15">
    <location>
        <begin position="21"/>
        <end position="642"/>
    </location>
</feature>
<keyword evidence="7" id="KW-0964">Secreted</keyword>
<dbReference type="GO" id="GO:0052716">
    <property type="term" value="F:hydroquinone:oxygen oxidoreductase activity"/>
    <property type="evidence" value="ECO:0007669"/>
    <property type="project" value="UniProtKB-EC"/>
</dbReference>
<evidence type="ECO:0000313" key="19">
    <source>
        <dbReference type="EMBL" id="CZR54878.1"/>
    </source>
</evidence>
<evidence type="ECO:0000256" key="12">
    <source>
        <dbReference type="ARBA" id="ARBA00023180"/>
    </source>
</evidence>
<feature type="domain" description="Plastocyanin-like" evidence="16">
    <location>
        <begin position="268"/>
        <end position="411"/>
    </location>
</feature>
<evidence type="ECO:0000256" key="5">
    <source>
        <dbReference type="ARBA" id="ARBA00010609"/>
    </source>
</evidence>
<dbReference type="CDD" id="cd13901">
    <property type="entry name" value="CuRO_3_MaLCC_like"/>
    <property type="match status" value="1"/>
</dbReference>
<feature type="compositionally biased region" description="Low complexity" evidence="14">
    <location>
        <begin position="47"/>
        <end position="95"/>
    </location>
</feature>
<proteinExistence type="inferred from homology"/>